<sequence>MSFDRSLRRFGFVSGLVTLTLLAGCQVRPLYSEASGTGERLASVGFGQPRTRLDQVVRNQLVFLTSGGAGESAHPVYEVKLSTRSTSSNISEDEDNDSVSPTGVPVPGRVRVEGIYTITRISDGKILKSSKREVVSLIDVSGQGYASLRAVRDAENRAARELAEFIRAEIAIALAREPQPQTVWQK</sequence>
<name>A0A068SYG4_NEOGA</name>
<reference evidence="3" key="1">
    <citation type="journal article" date="2014" name="BMC Genomics">
        <title>Genome sequencing of two Neorhizobium galegae strains reveals a noeT gene responsible for the unusual acetylation of the nodulation factors.</title>
        <authorList>
            <person name="Osterman J."/>
            <person name="Marsh J."/>
            <person name="Laine P.K."/>
            <person name="Zeng Z."/>
            <person name="Alatalo E."/>
            <person name="Sullivan J.T."/>
            <person name="Young J.P."/>
            <person name="Thomas-Oates J."/>
            <person name="Paulin L."/>
            <person name="Lindstrom K."/>
        </authorList>
    </citation>
    <scope>NUCLEOTIDE SEQUENCE [LARGE SCALE GENOMIC DNA]</scope>
    <source>
        <strain evidence="3">HAMBI 540</strain>
    </source>
</reference>
<dbReference type="GeneID" id="24258066"/>
<dbReference type="OrthoDB" id="7678210at2"/>
<gene>
    <name evidence="2" type="ORF">RG540_CH40310</name>
</gene>
<dbReference type="RefSeq" id="WP_038591558.1">
    <property type="nucleotide sequence ID" value="NZ_HG938353.1"/>
</dbReference>
<dbReference type="EMBL" id="HG938353">
    <property type="protein sequence ID" value="CDN50180.1"/>
    <property type="molecule type" value="Genomic_DNA"/>
</dbReference>
<dbReference type="Gene3D" id="3.30.160.150">
    <property type="entry name" value="Lipoprotein like domain"/>
    <property type="match status" value="1"/>
</dbReference>
<feature type="region of interest" description="Disordered" evidence="1">
    <location>
        <begin position="84"/>
        <end position="104"/>
    </location>
</feature>
<dbReference type="AlphaFoldDB" id="A0A068SYG4"/>
<evidence type="ECO:0000313" key="3">
    <source>
        <dbReference type="Proteomes" id="UP000028181"/>
    </source>
</evidence>
<organism evidence="2 3">
    <name type="scientific">Neorhizobium galegae bv. orientalis str. HAMBI 540</name>
    <dbReference type="NCBI Taxonomy" id="1028800"/>
    <lineage>
        <taxon>Bacteria</taxon>
        <taxon>Pseudomonadati</taxon>
        <taxon>Pseudomonadota</taxon>
        <taxon>Alphaproteobacteria</taxon>
        <taxon>Hyphomicrobiales</taxon>
        <taxon>Rhizobiaceae</taxon>
        <taxon>Rhizobium/Agrobacterium group</taxon>
        <taxon>Neorhizobium</taxon>
    </lineage>
</organism>
<proteinExistence type="predicted"/>
<keyword evidence="3" id="KW-1185">Reference proteome</keyword>
<protein>
    <submittedName>
        <fullName evidence="2">Putative secreted (Periplasmic) protein</fullName>
    </submittedName>
</protein>
<dbReference type="PROSITE" id="PS51257">
    <property type="entry name" value="PROKAR_LIPOPROTEIN"/>
    <property type="match status" value="1"/>
</dbReference>
<dbReference type="Proteomes" id="UP000028181">
    <property type="component" value="Chromosome I"/>
</dbReference>
<evidence type="ECO:0000313" key="2">
    <source>
        <dbReference type="EMBL" id="CDN50180.1"/>
    </source>
</evidence>
<dbReference type="PATRIC" id="fig|1028800.3.peg.4090"/>
<evidence type="ECO:0000256" key="1">
    <source>
        <dbReference type="SAM" id="MobiDB-lite"/>
    </source>
</evidence>
<dbReference type="KEGG" id="ngg:RG540_CH40310"/>
<dbReference type="HOGENOM" id="CLU_117986_1_0_5"/>
<accession>A0A068SYG4</accession>
<dbReference type="eggNOG" id="COG5468">
    <property type="taxonomic scope" value="Bacteria"/>
</dbReference>